<comment type="cofactor">
    <cofactor evidence="1">
        <name>pyridoxal 5'-phosphate</name>
        <dbReference type="ChEBI" id="CHEBI:597326"/>
    </cofactor>
</comment>
<dbReference type="Proteomes" id="UP000218231">
    <property type="component" value="Unassembled WGS sequence"/>
</dbReference>
<dbReference type="Gene3D" id="3.40.640.10">
    <property type="entry name" value="Type I PLP-dependent aspartate aminotransferase-like (Major domain)"/>
    <property type="match status" value="1"/>
</dbReference>
<dbReference type="SUPFAM" id="SSF53383">
    <property type="entry name" value="PLP-dependent transferases"/>
    <property type="match status" value="1"/>
</dbReference>
<dbReference type="OrthoDB" id="5419315at2759"/>
<evidence type="ECO:0000256" key="4">
    <source>
        <dbReference type="ARBA" id="ARBA00022679"/>
    </source>
</evidence>
<proteinExistence type="inferred from homology"/>
<dbReference type="PIRSF" id="PIRSF000521">
    <property type="entry name" value="Transaminase_4ab_Lys_Orn"/>
    <property type="match status" value="1"/>
</dbReference>
<keyword evidence="4" id="KW-0808">Transferase</keyword>
<dbReference type="GO" id="GO:0034386">
    <property type="term" value="F:4-aminobutyrate:2-oxoglutarate transaminase activity"/>
    <property type="evidence" value="ECO:0007669"/>
    <property type="project" value="UniProtKB-EC"/>
</dbReference>
<name>A0A2A2JTY7_9BILA</name>
<accession>A0A2A2JTY7</accession>
<evidence type="ECO:0008006" key="11">
    <source>
        <dbReference type="Google" id="ProtNLM"/>
    </source>
</evidence>
<dbReference type="Gene3D" id="3.90.1150.10">
    <property type="entry name" value="Aspartate Aminotransferase, domain 1"/>
    <property type="match status" value="1"/>
</dbReference>
<dbReference type="GO" id="GO:0030170">
    <property type="term" value="F:pyridoxal phosphate binding"/>
    <property type="evidence" value="ECO:0007669"/>
    <property type="project" value="InterPro"/>
</dbReference>
<evidence type="ECO:0000313" key="10">
    <source>
        <dbReference type="Proteomes" id="UP000218231"/>
    </source>
</evidence>
<comment type="caution">
    <text evidence="9">The sequence shown here is derived from an EMBL/GenBank/DDBJ whole genome shotgun (WGS) entry which is preliminary data.</text>
</comment>
<comment type="catalytic activity">
    <reaction evidence="6">
        <text>4-aminobutanoate + 2-oxoglutarate = succinate semialdehyde + L-glutamate</text>
        <dbReference type="Rhea" id="RHEA:23352"/>
        <dbReference type="ChEBI" id="CHEBI:16810"/>
        <dbReference type="ChEBI" id="CHEBI:29985"/>
        <dbReference type="ChEBI" id="CHEBI:57706"/>
        <dbReference type="ChEBI" id="CHEBI:59888"/>
        <dbReference type="EC" id="2.6.1.19"/>
    </reaction>
</comment>
<keyword evidence="10" id="KW-1185">Reference proteome</keyword>
<dbReference type="STRING" id="2018661.A0A2A2JTY7"/>
<gene>
    <name evidence="9" type="ORF">WR25_20014</name>
</gene>
<evidence type="ECO:0000256" key="8">
    <source>
        <dbReference type="SAM" id="MobiDB-lite"/>
    </source>
</evidence>
<dbReference type="FunFam" id="3.40.640.10:FF:000073">
    <property type="entry name" value="Probable 4-aminobutyrate aminotransferase"/>
    <property type="match status" value="1"/>
</dbReference>
<dbReference type="PROSITE" id="PS00600">
    <property type="entry name" value="AA_TRANSFER_CLASS_3"/>
    <property type="match status" value="1"/>
</dbReference>
<evidence type="ECO:0000256" key="1">
    <source>
        <dbReference type="ARBA" id="ARBA00001933"/>
    </source>
</evidence>
<dbReference type="InterPro" id="IPR015422">
    <property type="entry name" value="PyrdxlP-dep_Trfase_small"/>
</dbReference>
<keyword evidence="3" id="KW-0032">Aminotransferase</keyword>
<evidence type="ECO:0000256" key="5">
    <source>
        <dbReference type="ARBA" id="ARBA00022898"/>
    </source>
</evidence>
<evidence type="ECO:0000256" key="2">
    <source>
        <dbReference type="ARBA" id="ARBA00008954"/>
    </source>
</evidence>
<dbReference type="InterPro" id="IPR015424">
    <property type="entry name" value="PyrdxlP-dep_Trfase"/>
</dbReference>
<evidence type="ECO:0000256" key="3">
    <source>
        <dbReference type="ARBA" id="ARBA00022576"/>
    </source>
</evidence>
<dbReference type="InterPro" id="IPR049704">
    <property type="entry name" value="Aminotrans_3_PPA_site"/>
</dbReference>
<feature type="region of interest" description="Disordered" evidence="8">
    <location>
        <begin position="18"/>
        <end position="37"/>
    </location>
</feature>
<dbReference type="InterPro" id="IPR005814">
    <property type="entry name" value="Aminotrans_3"/>
</dbReference>
<organism evidence="9 10">
    <name type="scientific">Diploscapter pachys</name>
    <dbReference type="NCBI Taxonomy" id="2018661"/>
    <lineage>
        <taxon>Eukaryota</taxon>
        <taxon>Metazoa</taxon>
        <taxon>Ecdysozoa</taxon>
        <taxon>Nematoda</taxon>
        <taxon>Chromadorea</taxon>
        <taxon>Rhabditida</taxon>
        <taxon>Rhabditina</taxon>
        <taxon>Rhabditomorpha</taxon>
        <taxon>Rhabditoidea</taxon>
        <taxon>Rhabditidae</taxon>
        <taxon>Diploscapter</taxon>
    </lineage>
</organism>
<evidence type="ECO:0000256" key="7">
    <source>
        <dbReference type="RuleBase" id="RU003560"/>
    </source>
</evidence>
<keyword evidence="5 7" id="KW-0663">Pyridoxal phosphate</keyword>
<sequence>MLVRRLTTLRQVRLSSSIANHEPAGPSVKTPLPGPNEQALRKRMDNHFQTISMNMFVDFEKSFGNYMVDIDGNAFLDVYQQISTLPLGYNHPELVEFARSDPMITSTVSRAALGAFPRSDFPDAIEKALVSIAPKGLKNCQTMLCGASANEHAIKQAFIWYQTQKRGGKAPDDEYLTSCMEQKLPGTPNLTVLGFQGGYHGRTMATLSVTRCKTYQKVDIPAFQWPIAKYPRYKYPLAENKAYNDAQDKECLEDVELKIKEQKEKGHDVAVVIAEPIQSEGGDKYCSPQFAQGLRDITQKNGIVFLVDEVQTGGGATGDFWCHTHWNLSTPPDIVTFSKRMLTGGYYYADHLRMTEGMRIFNTWVGDPAKLLLLTKVVEIIKRDHLLEKNREVGKHFQSELSKLAAHHPNLLSTPRGMNTFAAIDLPNTEMQGKFTKACHLNGLHVERCGAQSLRFRPSLVYEKKHADLTIELLDKTAKQFEK</sequence>
<dbReference type="PANTHER" id="PTHR43206">
    <property type="entry name" value="AMINOTRANSFERASE"/>
    <property type="match status" value="1"/>
</dbReference>
<evidence type="ECO:0000313" key="9">
    <source>
        <dbReference type="EMBL" id="PAV65141.1"/>
    </source>
</evidence>
<dbReference type="PANTHER" id="PTHR43206:SF1">
    <property type="entry name" value="4-AMINOBUTYRATE AMINOTRANSFERASE, MITOCHONDRIAL"/>
    <property type="match status" value="1"/>
</dbReference>
<dbReference type="Pfam" id="PF00202">
    <property type="entry name" value="Aminotran_3"/>
    <property type="match status" value="1"/>
</dbReference>
<reference evidence="9 10" key="1">
    <citation type="journal article" date="2017" name="Curr. Biol.">
        <title>Genome architecture and evolution of a unichromosomal asexual nematode.</title>
        <authorList>
            <person name="Fradin H."/>
            <person name="Zegar C."/>
            <person name="Gutwein M."/>
            <person name="Lucas J."/>
            <person name="Kovtun M."/>
            <person name="Corcoran D."/>
            <person name="Baugh L.R."/>
            <person name="Kiontke K."/>
            <person name="Gunsalus K."/>
            <person name="Fitch D.H."/>
            <person name="Piano F."/>
        </authorList>
    </citation>
    <scope>NUCLEOTIDE SEQUENCE [LARGE SCALE GENOMIC DNA]</scope>
    <source>
        <strain evidence="9">PF1309</strain>
    </source>
</reference>
<dbReference type="GO" id="GO:0005739">
    <property type="term" value="C:mitochondrion"/>
    <property type="evidence" value="ECO:0007669"/>
    <property type="project" value="TreeGrafter"/>
</dbReference>
<dbReference type="GO" id="GO:0009450">
    <property type="term" value="P:gamma-aminobutyric acid catabolic process"/>
    <property type="evidence" value="ECO:0007669"/>
    <property type="project" value="TreeGrafter"/>
</dbReference>
<comment type="similarity">
    <text evidence="2 7">Belongs to the class-III pyridoxal-phosphate-dependent aminotransferase family.</text>
</comment>
<dbReference type="EMBL" id="LIAE01010219">
    <property type="protein sequence ID" value="PAV65141.1"/>
    <property type="molecule type" value="Genomic_DNA"/>
</dbReference>
<dbReference type="CDD" id="cd00610">
    <property type="entry name" value="OAT_like"/>
    <property type="match status" value="1"/>
</dbReference>
<protein>
    <recommendedName>
        <fullName evidence="11">(S)-3-amino-2-methylpropionate transaminase</fullName>
    </recommendedName>
</protein>
<dbReference type="InterPro" id="IPR015421">
    <property type="entry name" value="PyrdxlP-dep_Trfase_major"/>
</dbReference>
<dbReference type="AlphaFoldDB" id="A0A2A2JTY7"/>
<evidence type="ECO:0000256" key="6">
    <source>
        <dbReference type="ARBA" id="ARBA00048021"/>
    </source>
</evidence>